<reference evidence="1 2" key="1">
    <citation type="submission" date="2021-06" db="EMBL/GenBank/DDBJ databases">
        <title>Caerostris extrusa draft genome.</title>
        <authorList>
            <person name="Kono N."/>
            <person name="Arakawa K."/>
        </authorList>
    </citation>
    <scope>NUCLEOTIDE SEQUENCE [LARGE SCALE GENOMIC DNA]</scope>
</reference>
<dbReference type="AlphaFoldDB" id="A0AAV4UE15"/>
<proteinExistence type="predicted"/>
<protein>
    <submittedName>
        <fullName evidence="1">Uncharacterized protein</fullName>
    </submittedName>
</protein>
<sequence>MATPPVISRKTWRVSPGFLEWMHFSHLSKPGKGEKFLKPSPIFHRRGRPRATRYSSTCDRDVIGVGSSLNWCLDKGMGVVECIQFMPRDGGYLSARWGWKKNLVHVYHHPDLPLW</sequence>
<comment type="caution">
    <text evidence="1">The sequence shown here is derived from an EMBL/GenBank/DDBJ whole genome shotgun (WGS) entry which is preliminary data.</text>
</comment>
<gene>
    <name evidence="1" type="ORF">CEXT_795821</name>
</gene>
<dbReference type="EMBL" id="BPLR01012698">
    <property type="protein sequence ID" value="GIY55924.1"/>
    <property type="molecule type" value="Genomic_DNA"/>
</dbReference>
<dbReference type="Proteomes" id="UP001054945">
    <property type="component" value="Unassembled WGS sequence"/>
</dbReference>
<accession>A0AAV4UE15</accession>
<organism evidence="1 2">
    <name type="scientific">Caerostris extrusa</name>
    <name type="common">Bark spider</name>
    <name type="synonym">Caerostris bankana</name>
    <dbReference type="NCBI Taxonomy" id="172846"/>
    <lineage>
        <taxon>Eukaryota</taxon>
        <taxon>Metazoa</taxon>
        <taxon>Ecdysozoa</taxon>
        <taxon>Arthropoda</taxon>
        <taxon>Chelicerata</taxon>
        <taxon>Arachnida</taxon>
        <taxon>Araneae</taxon>
        <taxon>Araneomorphae</taxon>
        <taxon>Entelegynae</taxon>
        <taxon>Araneoidea</taxon>
        <taxon>Araneidae</taxon>
        <taxon>Caerostris</taxon>
    </lineage>
</organism>
<evidence type="ECO:0000313" key="2">
    <source>
        <dbReference type="Proteomes" id="UP001054945"/>
    </source>
</evidence>
<keyword evidence="2" id="KW-1185">Reference proteome</keyword>
<evidence type="ECO:0000313" key="1">
    <source>
        <dbReference type="EMBL" id="GIY55924.1"/>
    </source>
</evidence>
<name>A0AAV4UE15_CAEEX</name>